<dbReference type="PANTHER" id="PTHR31234">
    <property type="entry name" value="LATE EMBRYOGENESIS ABUNDANT (LEA) HYDROXYPROLINE-RICH GLYCOPROTEIN FAMILY"/>
    <property type="match status" value="1"/>
</dbReference>
<protein>
    <submittedName>
        <fullName evidence="7">Late embryogenesis abundant protein</fullName>
    </submittedName>
</protein>
<comment type="caution">
    <text evidence="7">The sequence shown here is derived from an EMBL/GenBank/DDBJ whole genome shotgun (WGS) entry which is preliminary data.</text>
</comment>
<dbReference type="AlphaFoldDB" id="A0AAD7L4I1"/>
<evidence type="ECO:0000256" key="4">
    <source>
        <dbReference type="ARBA" id="ARBA00023136"/>
    </source>
</evidence>
<name>A0AAD7L4I1_QUISA</name>
<feature type="transmembrane region" description="Helical" evidence="5">
    <location>
        <begin position="38"/>
        <end position="64"/>
    </location>
</feature>
<dbReference type="Gene3D" id="2.60.40.1820">
    <property type="match status" value="1"/>
</dbReference>
<keyword evidence="8" id="KW-1185">Reference proteome</keyword>
<proteinExistence type="predicted"/>
<feature type="domain" description="Late embryogenesis abundant protein LEA-2 subgroup" evidence="6">
    <location>
        <begin position="102"/>
        <end position="202"/>
    </location>
</feature>
<gene>
    <name evidence="7" type="ORF">O6P43_027285</name>
</gene>
<keyword evidence="4 5" id="KW-0472">Membrane</keyword>
<evidence type="ECO:0000256" key="2">
    <source>
        <dbReference type="ARBA" id="ARBA00022692"/>
    </source>
</evidence>
<dbReference type="GO" id="GO:0016020">
    <property type="term" value="C:membrane"/>
    <property type="evidence" value="ECO:0007669"/>
    <property type="project" value="UniProtKB-SubCell"/>
</dbReference>
<keyword evidence="2 5" id="KW-0812">Transmembrane</keyword>
<dbReference type="PANTHER" id="PTHR31234:SF65">
    <property type="entry name" value="LATE EMBRYOGENESIS ABUNDANT PROTEIN, LEA_2 SUBGROUP"/>
    <property type="match status" value="1"/>
</dbReference>
<accession>A0AAD7L4I1</accession>
<evidence type="ECO:0000256" key="5">
    <source>
        <dbReference type="SAM" id="Phobius"/>
    </source>
</evidence>
<evidence type="ECO:0000256" key="1">
    <source>
        <dbReference type="ARBA" id="ARBA00004167"/>
    </source>
</evidence>
<evidence type="ECO:0000313" key="8">
    <source>
        <dbReference type="Proteomes" id="UP001163823"/>
    </source>
</evidence>
<dbReference type="GO" id="GO:0098542">
    <property type="term" value="P:defense response to other organism"/>
    <property type="evidence" value="ECO:0007669"/>
    <property type="project" value="InterPro"/>
</dbReference>
<dbReference type="InterPro" id="IPR044839">
    <property type="entry name" value="NDR1-like"/>
</dbReference>
<keyword evidence="3 5" id="KW-1133">Transmembrane helix</keyword>
<dbReference type="EMBL" id="JARAOO010000011">
    <property type="protein sequence ID" value="KAJ7951204.1"/>
    <property type="molecule type" value="Genomic_DNA"/>
</dbReference>
<organism evidence="7 8">
    <name type="scientific">Quillaja saponaria</name>
    <name type="common">Soap bark tree</name>
    <dbReference type="NCBI Taxonomy" id="32244"/>
    <lineage>
        <taxon>Eukaryota</taxon>
        <taxon>Viridiplantae</taxon>
        <taxon>Streptophyta</taxon>
        <taxon>Embryophyta</taxon>
        <taxon>Tracheophyta</taxon>
        <taxon>Spermatophyta</taxon>
        <taxon>Magnoliopsida</taxon>
        <taxon>eudicotyledons</taxon>
        <taxon>Gunneridae</taxon>
        <taxon>Pentapetalae</taxon>
        <taxon>rosids</taxon>
        <taxon>fabids</taxon>
        <taxon>Fabales</taxon>
        <taxon>Quillajaceae</taxon>
        <taxon>Quillaja</taxon>
    </lineage>
</organism>
<dbReference type="Pfam" id="PF03168">
    <property type="entry name" value="LEA_2"/>
    <property type="match status" value="1"/>
</dbReference>
<comment type="subcellular location">
    <subcellularLocation>
        <location evidence="1">Membrane</location>
        <topology evidence="1">Single-pass membrane protein</topology>
    </subcellularLocation>
</comment>
<dbReference type="SUPFAM" id="SSF117070">
    <property type="entry name" value="LEA14-like"/>
    <property type="match status" value="1"/>
</dbReference>
<evidence type="ECO:0000259" key="6">
    <source>
        <dbReference type="Pfam" id="PF03168"/>
    </source>
</evidence>
<dbReference type="Proteomes" id="UP001163823">
    <property type="component" value="Chromosome 11"/>
</dbReference>
<evidence type="ECO:0000313" key="7">
    <source>
        <dbReference type="EMBL" id="KAJ7951204.1"/>
    </source>
</evidence>
<sequence>MVEHEQVRPLAPASDRFSSDDEETAAQKLKKTIRRRRFIKCCGCLTAFLVILAVVIVILIFTVFKIKKPVIKVNSFNITKLELINNNTLPKPGVNISVIADVSVKNPNSASFKFRSNNATYLYYHGTVVGEAQVPSGKAKARRTFSLNITVDIIPDKLMSSPNLQADFNSGLLTVTTFSRIPGRAKVLNIISKHVVVKLNCTAVVNISSQALQTLKCKKPKVSL</sequence>
<evidence type="ECO:0000256" key="3">
    <source>
        <dbReference type="ARBA" id="ARBA00022989"/>
    </source>
</evidence>
<dbReference type="InterPro" id="IPR004864">
    <property type="entry name" value="LEA_2"/>
</dbReference>
<reference evidence="7" key="1">
    <citation type="journal article" date="2023" name="Science">
        <title>Elucidation of the pathway for biosynthesis of saponin adjuvants from the soapbark tree.</title>
        <authorList>
            <person name="Reed J."/>
            <person name="Orme A."/>
            <person name="El-Demerdash A."/>
            <person name="Owen C."/>
            <person name="Martin L.B.B."/>
            <person name="Misra R.C."/>
            <person name="Kikuchi S."/>
            <person name="Rejzek M."/>
            <person name="Martin A.C."/>
            <person name="Harkess A."/>
            <person name="Leebens-Mack J."/>
            <person name="Louveau T."/>
            <person name="Stephenson M.J."/>
            <person name="Osbourn A."/>
        </authorList>
    </citation>
    <scope>NUCLEOTIDE SEQUENCE</scope>
    <source>
        <strain evidence="7">S10</strain>
    </source>
</reference>
<dbReference type="KEGG" id="qsa:O6P43_027285"/>